<feature type="domain" description="Cell morphogenesis central region" evidence="4">
    <location>
        <begin position="1174"/>
        <end position="1342"/>
    </location>
</feature>
<sequence>MENKEVVQIEIPELESGAVVYQDVTPAVVPPSVLEDKKNSVEKPSTEYALHIVFTQFVRYAERKLTMFDSLTDDSQVNLDSILGEGVDEELDRIIKSLGHISRRRPKPVIECVMYWRKSKSDQDAVARQSKSPDYIQAERRSLISIYVLSRVLTEVVEQTPPEVLGNELCEKLEDIVFRQLLAANPQALAKSSIRKANWISLAKLLGRMSSFRFAIVEDRFLSELEKLPKVVDSSREQQVVFLIQAMKYLQLSIYPEDSLEESAYFLESIVKFLSKTQNAVLRDQYATVLCTMFEPIANVVTVEANHPVWETTMTALYKFALELMKKSWDHGFELAHMVLSVAPKELFADNWLKLLESQLSKLKGKWSPRCPALYGAAARLLWVLIFRCKETLNETTKKLALINKLLFSHNRKNWSLFTPGAINASVYIIRVAFQGYQQKTIDEILFPLLVGSEANRVVANPTVSTDSIIPERALVAVRAYMAIMEDLTSAEPLPFPTISTFEKPYYFDVTKATLLPKTLKKELVESLELFGNSLGQVVRIVEQHLQEPRAEDHVSRQNSVTQFVGLTQPNRSRGSVELMAALLQSFAWFSHDGHRFIDVLCRNVANRSATIAHTATVSLNQIARIGDIRLVVSNFVKYMFACDSRFFTNYEMPSSLEILPMLRVYVGLLEIWVSRLQRGDPGFNESSKEMTLNMLWPIVEEIEGNGLYFLCSQDQEIRMLALRVLWLITEMDKAIVEFSGTSECVPPRVIDALEKMEIVRLVKESVPPLELSMPERSRINKFKAKKGASIARLADSDYGVDSAIWLKLFPHIMALCFKDYPMPVAICRNIICERLVGMHDVVLTVVDHHSRSSNSSFAVKHPVRTHAETVVDQWRIYLMVACTTLTTTDEQKLFVPQQTSTPSHSRKKSLQKVTFHHQRVTSARSIFRILIPLLGVGHQVVVDAIISGIACINVNTYKVLLEVFSPVLQNKIADLRRFVPQNVSPGSPSAQRIVTEITQIFVLTAHNLKNETIKQDQWIKAELSSIFHSIFLLLNAPYLQIDYSYQSLRRFYCRLLTDVHTNLDAAIVADNCLDQLWLLIESWSPYGISASSAVSREAAMKRAVIASAKDLQEQQLVDASFDYDKRKFDVATSWALAALCKYRMKQNIVDEGCVRLIHTLLSLKSDTLQEAGRFALTNLLSHSLKNTQLVGEVVGHCYRNSGVHRGVPRSYFNCLANVVLAQDTDTKFVNGAQLLALGLFKIGDPDVDTRIKALHLLRHVEKCVYGASSFPEFRQHALSSIPSVWKQEIFWLSASLAKSRIDETYTIFSELCRVFSQLDQMEYRDLLSVLLPWVQNIEFKQSVSFIPHNGAAFESYMTDPESIMVLLNLLEISATLSDTIANEVSALWVALCTGPNGPKNVEIVISFMYYVCLCRRSMGLIEICHRVINFLNGTPAATSVYAYLQKLLEPRWMVSQTLRDLDTDMAEEMYPHVAQLNYIVAASEKVTHNVTSQPLPPFSFAQLAAIFLADTIPSTEVGRPNLTTILHVAFCLADHFVGTLQTKARKTLLSTVGMYAFDQYEAMVELTHYLEGPSSLEWSYEDLAPTSKTVDTTPEQLIKLVKTTVSIMEKVYPDIKRVWAVEAVKWATSCPVRHVACRSFQIYRCLLVETDQGVLADMLARLSPTISETSPEIQMFSLQILISLNAVVDHLDPQKLFQFPQLFWATVVSLSSVSEREYIESLSTMSKLLEKWDFTTGETVATLQNTFPARWEGEYVPVFKLVLLGLRSANSYEQSHKVLLQLLKIPPNDLLVDIHYLPLALVVNLPRFAHAMETKDFTTVLEAAELLESLCIVASPQLARILNSFRMNKFWSKGDFVSQYVSALCSVFSMSLSSILLTLMGTLSNSIDWVKTETLAVLKLLFPRVDYRSDGDLASLGADIVSPLLRLLQTEYVEQTLEVLDEVGSLVVGKQDKDILRMSLGSKQLVKEYETTSSLYGIPEKSGWSIPMPAVTAKIVRHNIHAVFYTCDTSQTSRVELDEIPFGFERDDDYTEYHEPLVGMDSISTTAGGLASMDNMLTTLDDLDTFFTNVGDTNGESYHYGMRRYNHGRKPSQAFTESSVAESFTNDRHEGISIPQLYDKKVSLILNQSLGRTQSAVSFRNTFDDTVAPESPLGVPAGGSAAVSHRRFGSYASNLFADDSFSRGLQPYGSSSTSSLRRSASVSTVADNYPDSSSRSSPRRDANRSFSPQTSKSQHGTATTVSKPAGSDSSFRLESLLRGKRKNKKNDKDRDKTQKGREAERDQDPAPPTIDWRTHDHMSFQFP</sequence>
<dbReference type="InterPro" id="IPR029473">
    <property type="entry name" value="MOR2-PAG1_mid"/>
</dbReference>
<dbReference type="Pfam" id="PF14222">
    <property type="entry name" value="MOR2-PAG1_N"/>
    <property type="match status" value="1"/>
</dbReference>
<dbReference type="PANTHER" id="PTHR12295:SF30">
    <property type="entry name" value="PROTEIN FURRY"/>
    <property type="match status" value="1"/>
</dbReference>
<feature type="domain" description="Cell morphogenesis central region" evidence="4">
    <location>
        <begin position="1578"/>
        <end position="1653"/>
    </location>
</feature>
<accession>A0A2T0FMI3</accession>
<dbReference type="STRING" id="45607.A0A2T0FMI3"/>
<dbReference type="GeneID" id="36517558"/>
<dbReference type="GO" id="GO:0000902">
    <property type="term" value="P:cell morphogenesis"/>
    <property type="evidence" value="ECO:0007669"/>
    <property type="project" value="InterPro"/>
</dbReference>
<dbReference type="Proteomes" id="UP000238350">
    <property type="component" value="Unassembled WGS sequence"/>
</dbReference>
<keyword evidence="6" id="KW-1185">Reference proteome</keyword>
<evidence type="ECO:0000313" key="6">
    <source>
        <dbReference type="Proteomes" id="UP000238350"/>
    </source>
</evidence>
<dbReference type="InterPro" id="IPR039867">
    <property type="entry name" value="Furry/Tao3/Mor2"/>
</dbReference>
<feature type="compositionally biased region" description="Low complexity" evidence="1">
    <location>
        <begin position="2191"/>
        <end position="2217"/>
    </location>
</feature>
<evidence type="ECO:0000259" key="4">
    <source>
        <dbReference type="Pfam" id="PF14228"/>
    </source>
</evidence>
<organism evidence="5 6">
    <name type="scientific">Wickerhamiella sorbophila</name>
    <dbReference type="NCBI Taxonomy" id="45607"/>
    <lineage>
        <taxon>Eukaryota</taxon>
        <taxon>Fungi</taxon>
        <taxon>Dikarya</taxon>
        <taxon>Ascomycota</taxon>
        <taxon>Saccharomycotina</taxon>
        <taxon>Dipodascomycetes</taxon>
        <taxon>Dipodascales</taxon>
        <taxon>Trichomonascaceae</taxon>
        <taxon>Wickerhamiella</taxon>
    </lineage>
</organism>
<evidence type="ECO:0000259" key="3">
    <source>
        <dbReference type="Pfam" id="PF14225"/>
    </source>
</evidence>
<dbReference type="InterPro" id="IPR016024">
    <property type="entry name" value="ARM-type_fold"/>
</dbReference>
<gene>
    <name evidence="5" type="ORF">B9G98_03810</name>
</gene>
<protein>
    <submittedName>
        <fullName evidence="5">Cell morphogenesis protein PAG1</fullName>
    </submittedName>
</protein>
<evidence type="ECO:0000256" key="1">
    <source>
        <dbReference type="SAM" id="MobiDB-lite"/>
    </source>
</evidence>
<feature type="domain" description="Cell morphogenesis protein C-terminal" evidence="3">
    <location>
        <begin position="1701"/>
        <end position="1944"/>
    </location>
</feature>
<proteinExistence type="predicted"/>
<dbReference type="EMBL" id="NDIQ01000022">
    <property type="protein sequence ID" value="PRT56190.1"/>
    <property type="molecule type" value="Genomic_DNA"/>
</dbReference>
<feature type="domain" description="Cell morphogenesis protein N-terminal" evidence="2">
    <location>
        <begin position="139"/>
        <end position="674"/>
    </location>
</feature>
<dbReference type="SUPFAM" id="SSF48371">
    <property type="entry name" value="ARM repeat"/>
    <property type="match status" value="2"/>
</dbReference>
<feature type="region of interest" description="Disordered" evidence="1">
    <location>
        <begin position="2188"/>
        <end position="2304"/>
    </location>
</feature>
<dbReference type="InterPro" id="IPR025614">
    <property type="entry name" value="Cell_morpho_N"/>
</dbReference>
<dbReference type="Pfam" id="PF14228">
    <property type="entry name" value="MOR2-PAG1_mid"/>
    <property type="match status" value="2"/>
</dbReference>
<reference evidence="5 6" key="1">
    <citation type="submission" date="2017-04" db="EMBL/GenBank/DDBJ databases">
        <title>Genome sequencing of [Candida] sorbophila.</title>
        <authorList>
            <person name="Ahn J.O."/>
        </authorList>
    </citation>
    <scope>NUCLEOTIDE SEQUENCE [LARGE SCALE GENOMIC DNA]</scope>
    <source>
        <strain evidence="5 6">DS02</strain>
    </source>
</reference>
<feature type="compositionally biased region" description="Basic and acidic residues" evidence="1">
    <location>
        <begin position="2267"/>
        <end position="2285"/>
    </location>
</feature>
<dbReference type="OrthoDB" id="6287725at2759"/>
<name>A0A2T0FMI3_9ASCO</name>
<feature type="compositionally biased region" description="Polar residues" evidence="1">
    <location>
        <begin position="2227"/>
        <end position="2253"/>
    </location>
</feature>
<dbReference type="GO" id="GO:0030427">
    <property type="term" value="C:site of polarized growth"/>
    <property type="evidence" value="ECO:0007669"/>
    <property type="project" value="TreeGrafter"/>
</dbReference>
<dbReference type="PANTHER" id="PTHR12295">
    <property type="entry name" value="FURRY-RELATED"/>
    <property type="match status" value="1"/>
</dbReference>
<evidence type="ECO:0000313" key="5">
    <source>
        <dbReference type="EMBL" id="PRT56190.1"/>
    </source>
</evidence>
<dbReference type="InterPro" id="IPR025481">
    <property type="entry name" value="Cell_Morphogen_C"/>
</dbReference>
<dbReference type="Pfam" id="PF14225">
    <property type="entry name" value="MOR2-PAG1_C"/>
    <property type="match status" value="1"/>
</dbReference>
<evidence type="ECO:0000259" key="2">
    <source>
        <dbReference type="Pfam" id="PF14222"/>
    </source>
</evidence>
<feature type="compositionally biased region" description="Basic and acidic residues" evidence="1">
    <location>
        <begin position="2293"/>
        <end position="2304"/>
    </location>
</feature>
<dbReference type="RefSeq" id="XP_024666135.1">
    <property type="nucleotide sequence ID" value="XM_024810367.1"/>
</dbReference>
<dbReference type="GO" id="GO:0005938">
    <property type="term" value="C:cell cortex"/>
    <property type="evidence" value="ECO:0007669"/>
    <property type="project" value="TreeGrafter"/>
</dbReference>
<comment type="caution">
    <text evidence="5">The sequence shown here is derived from an EMBL/GenBank/DDBJ whole genome shotgun (WGS) entry which is preliminary data.</text>
</comment>